<organism evidence="3 4">
    <name type="scientific">Chaetoceros tenuissimus</name>
    <dbReference type="NCBI Taxonomy" id="426638"/>
    <lineage>
        <taxon>Eukaryota</taxon>
        <taxon>Sar</taxon>
        <taxon>Stramenopiles</taxon>
        <taxon>Ochrophyta</taxon>
        <taxon>Bacillariophyta</taxon>
        <taxon>Coscinodiscophyceae</taxon>
        <taxon>Chaetocerotophycidae</taxon>
        <taxon>Chaetocerotales</taxon>
        <taxon>Chaetocerotaceae</taxon>
        <taxon>Chaetoceros</taxon>
    </lineage>
</organism>
<dbReference type="Proteomes" id="UP001054902">
    <property type="component" value="Unassembled WGS sequence"/>
</dbReference>
<keyword evidence="1" id="KW-1133">Transmembrane helix</keyword>
<dbReference type="EMBL" id="BLLK01000058">
    <property type="protein sequence ID" value="GFH57805.1"/>
    <property type="molecule type" value="Genomic_DNA"/>
</dbReference>
<proteinExistence type="predicted"/>
<accession>A0AAD3D784</accession>
<keyword evidence="1" id="KW-0812">Transmembrane</keyword>
<keyword evidence="1" id="KW-0472">Membrane</keyword>
<keyword evidence="2" id="KW-0732">Signal</keyword>
<gene>
    <name evidence="3" type="ORF">CTEN210_14281</name>
</gene>
<sequence length="313" mass="33476">MKLSSSLFLLCIASASAFAPAPRSFSPRTQQMSALPEPASLTENMESLVQSSDILMSKVEDYGEVVKSVLIVLLFGGGLIPAAIAANKSMISTLSGNRAGGDDRKNYVVESGASGPPLKGQALIFANEEIPLVDIIAIIGRIQGYQSIADWKNLPSTQQAANVMWLPRDMFKENIRKAKFLGWPTDENGEPIGGADLEKAEKARISKNNVEIGDSALDAVFDTWAWGASIATPDKVEKTLSIYKNGNSFNVDEFSSAAARGRFVTGLGALTFIVIQVVAYGTLFIAPALRVFFDIDVGFGQLGDCDGVCKTIL</sequence>
<feature type="chain" id="PRO_5042260983" evidence="2">
    <location>
        <begin position="18"/>
        <end position="313"/>
    </location>
</feature>
<feature type="signal peptide" evidence="2">
    <location>
        <begin position="1"/>
        <end position="17"/>
    </location>
</feature>
<evidence type="ECO:0000313" key="3">
    <source>
        <dbReference type="EMBL" id="GFH57805.1"/>
    </source>
</evidence>
<evidence type="ECO:0000256" key="2">
    <source>
        <dbReference type="SAM" id="SignalP"/>
    </source>
</evidence>
<name>A0AAD3D784_9STRA</name>
<reference evidence="3 4" key="1">
    <citation type="journal article" date="2021" name="Sci. Rep.">
        <title>The genome of the diatom Chaetoceros tenuissimus carries an ancient integrated fragment of an extant virus.</title>
        <authorList>
            <person name="Hongo Y."/>
            <person name="Kimura K."/>
            <person name="Takaki Y."/>
            <person name="Yoshida Y."/>
            <person name="Baba S."/>
            <person name="Kobayashi G."/>
            <person name="Nagasaki K."/>
            <person name="Hano T."/>
            <person name="Tomaru Y."/>
        </authorList>
    </citation>
    <scope>NUCLEOTIDE SEQUENCE [LARGE SCALE GENOMIC DNA]</scope>
    <source>
        <strain evidence="3 4">NIES-3715</strain>
    </source>
</reference>
<comment type="caution">
    <text evidence="3">The sequence shown here is derived from an EMBL/GenBank/DDBJ whole genome shotgun (WGS) entry which is preliminary data.</text>
</comment>
<feature type="transmembrane region" description="Helical" evidence="1">
    <location>
        <begin position="263"/>
        <end position="286"/>
    </location>
</feature>
<evidence type="ECO:0000313" key="4">
    <source>
        <dbReference type="Proteomes" id="UP001054902"/>
    </source>
</evidence>
<evidence type="ECO:0000256" key="1">
    <source>
        <dbReference type="SAM" id="Phobius"/>
    </source>
</evidence>
<feature type="transmembrane region" description="Helical" evidence="1">
    <location>
        <begin position="65"/>
        <end position="86"/>
    </location>
</feature>
<keyword evidence="4" id="KW-1185">Reference proteome</keyword>
<protein>
    <submittedName>
        <fullName evidence="3">Uncharacterized protein</fullName>
    </submittedName>
</protein>
<dbReference type="AlphaFoldDB" id="A0AAD3D784"/>